<keyword evidence="2" id="KW-0472">Membrane</keyword>
<dbReference type="SUPFAM" id="SSF53187">
    <property type="entry name" value="Zn-dependent exopeptidases"/>
    <property type="match status" value="1"/>
</dbReference>
<dbReference type="EC" id="3.5.1.28" evidence="4"/>
<evidence type="ECO:0000313" key="4">
    <source>
        <dbReference type="EMBL" id="TLS35481.1"/>
    </source>
</evidence>
<dbReference type="Proteomes" id="UP000308230">
    <property type="component" value="Unassembled WGS sequence"/>
</dbReference>
<feature type="domain" description="MurNAc-LAA" evidence="3">
    <location>
        <begin position="116"/>
        <end position="227"/>
    </location>
</feature>
<protein>
    <submittedName>
        <fullName evidence="4">N-acetylmuramoyl-L-alanine amidase CwlD</fullName>
        <ecNumber evidence="4">3.5.1.28</ecNumber>
    </submittedName>
</protein>
<dbReference type="CDD" id="cd02696">
    <property type="entry name" value="MurNAc-LAA"/>
    <property type="match status" value="1"/>
</dbReference>
<reference evidence="4 5" key="1">
    <citation type="submission" date="2019-04" db="EMBL/GenBank/DDBJ databases">
        <title>Bacillus caeni sp. nov., a bacterium isolated from mangrove sediment.</title>
        <authorList>
            <person name="Huang H."/>
            <person name="Mo K."/>
            <person name="Hu Y."/>
        </authorList>
    </citation>
    <scope>NUCLEOTIDE SEQUENCE [LARGE SCALE GENOMIC DNA]</scope>
    <source>
        <strain evidence="4 5">HB172195</strain>
    </source>
</reference>
<dbReference type="PANTHER" id="PTHR30404:SF0">
    <property type="entry name" value="N-ACETYLMURAMOYL-L-ALANINE AMIDASE AMIC"/>
    <property type="match status" value="1"/>
</dbReference>
<keyword evidence="2" id="KW-1133">Transmembrane helix</keyword>
<dbReference type="GO" id="GO:0009253">
    <property type="term" value="P:peptidoglycan catabolic process"/>
    <property type="evidence" value="ECO:0007669"/>
    <property type="project" value="InterPro"/>
</dbReference>
<feature type="transmembrane region" description="Helical" evidence="2">
    <location>
        <begin position="7"/>
        <end position="26"/>
    </location>
</feature>
<dbReference type="OrthoDB" id="9806267at2"/>
<dbReference type="InterPro" id="IPR050695">
    <property type="entry name" value="N-acetylmuramoyl_amidase_3"/>
</dbReference>
<comment type="caution">
    <text evidence="4">The sequence shown here is derived from an EMBL/GenBank/DDBJ whole genome shotgun (WGS) entry which is preliminary data.</text>
</comment>
<name>A0A5R9EX88_9BACL</name>
<dbReference type="EMBL" id="SWLG01000020">
    <property type="protein sequence ID" value="TLS35481.1"/>
    <property type="molecule type" value="Genomic_DNA"/>
</dbReference>
<evidence type="ECO:0000256" key="1">
    <source>
        <dbReference type="ARBA" id="ARBA00022801"/>
    </source>
</evidence>
<dbReference type="Pfam" id="PF01520">
    <property type="entry name" value="Amidase_3"/>
    <property type="match status" value="1"/>
</dbReference>
<dbReference type="AlphaFoldDB" id="A0A5R9EX88"/>
<dbReference type="GO" id="GO:0008745">
    <property type="term" value="F:N-acetylmuramoyl-L-alanine amidase activity"/>
    <property type="evidence" value="ECO:0007669"/>
    <property type="project" value="UniProtKB-EC"/>
</dbReference>
<dbReference type="Gene3D" id="3.40.630.40">
    <property type="entry name" value="Zn-dependent exopeptidases"/>
    <property type="match status" value="1"/>
</dbReference>
<accession>A0A5R9EX88</accession>
<keyword evidence="1 4" id="KW-0378">Hydrolase</keyword>
<evidence type="ECO:0000259" key="3">
    <source>
        <dbReference type="SMART" id="SM00646"/>
    </source>
</evidence>
<dbReference type="GO" id="GO:0030288">
    <property type="term" value="C:outer membrane-bounded periplasmic space"/>
    <property type="evidence" value="ECO:0007669"/>
    <property type="project" value="TreeGrafter"/>
</dbReference>
<organism evidence="4 5">
    <name type="scientific">Exobacillus caeni</name>
    <dbReference type="NCBI Taxonomy" id="2574798"/>
    <lineage>
        <taxon>Bacteria</taxon>
        <taxon>Bacillati</taxon>
        <taxon>Bacillota</taxon>
        <taxon>Bacilli</taxon>
        <taxon>Bacillales</taxon>
        <taxon>Guptibacillaceae</taxon>
        <taxon>Exobacillus</taxon>
    </lineage>
</organism>
<dbReference type="NCBIfam" id="TIGR02883">
    <property type="entry name" value="spore_cwlD"/>
    <property type="match status" value="1"/>
</dbReference>
<evidence type="ECO:0000313" key="5">
    <source>
        <dbReference type="Proteomes" id="UP000308230"/>
    </source>
</evidence>
<keyword evidence="2" id="KW-0812">Transmembrane</keyword>
<dbReference type="RefSeq" id="WP_138128723.1">
    <property type="nucleotide sequence ID" value="NZ_SWLG01000020.1"/>
</dbReference>
<keyword evidence="5" id="KW-1185">Reference proteome</keyword>
<dbReference type="PANTHER" id="PTHR30404">
    <property type="entry name" value="N-ACETYLMURAMOYL-L-ALANINE AMIDASE"/>
    <property type="match status" value="1"/>
</dbReference>
<sequence length="238" mass="26892">MKIWWKRIGVFLGIVILAFILNYQFVIDNSWNTWNLPLAGKIIVLDPGHGGPDGGAEGKGDVQEKDIALKIALNLRDYLQEAGALVVMTREIDEDLADKSTRGLSNRKSEDLRRRAKIINNEHTDLFISIHLNAIPSPRWRGAQTFYNPNNEQSKNLSKFIQNEIIRNLENTTRQAKSIQGVYLLRQAKIPGALVEVGFLSNPSEKELLKSESYQNKVSASIYQGILRFYTNEPAPSE</sequence>
<evidence type="ECO:0000256" key="2">
    <source>
        <dbReference type="SAM" id="Phobius"/>
    </source>
</evidence>
<dbReference type="InterPro" id="IPR002508">
    <property type="entry name" value="MurNAc-LAA_cat"/>
</dbReference>
<gene>
    <name evidence="4" type="primary">cwlD</name>
    <name evidence="4" type="ORF">FCL54_19835</name>
</gene>
<dbReference type="InterPro" id="IPR014234">
    <property type="entry name" value="Spore_CwlD"/>
</dbReference>
<proteinExistence type="predicted"/>
<dbReference type="SMART" id="SM00646">
    <property type="entry name" value="Ami_3"/>
    <property type="match status" value="1"/>
</dbReference>